<proteinExistence type="inferred from homology"/>
<evidence type="ECO:0000256" key="1">
    <source>
        <dbReference type="ARBA" id="ARBA00001933"/>
    </source>
</evidence>
<dbReference type="PANTHER" id="PTHR42699">
    <property type="match status" value="1"/>
</dbReference>
<dbReference type="InterPro" id="IPR051750">
    <property type="entry name" value="Trans-sulfuration_enzymes"/>
</dbReference>
<dbReference type="InterPro" id="IPR015421">
    <property type="entry name" value="PyrdxlP-dep_Trfase_major"/>
</dbReference>
<protein>
    <recommendedName>
        <fullName evidence="7">Cystathionine beta-lyase</fullName>
    </recommendedName>
</protein>
<feature type="chain" id="PRO_5043317318" description="Cystathionine beta-lyase" evidence="4">
    <location>
        <begin position="23"/>
        <end position="469"/>
    </location>
</feature>
<dbReference type="InterPro" id="IPR015422">
    <property type="entry name" value="PyrdxlP-dep_Trfase_small"/>
</dbReference>
<comment type="cofactor">
    <cofactor evidence="1 3">
        <name>pyridoxal 5'-phosphate</name>
        <dbReference type="ChEBI" id="CHEBI:597326"/>
    </cofactor>
</comment>
<dbReference type="GO" id="GO:0030170">
    <property type="term" value="F:pyridoxal phosphate binding"/>
    <property type="evidence" value="ECO:0007669"/>
    <property type="project" value="InterPro"/>
</dbReference>
<dbReference type="PANTHER" id="PTHR42699:SF1">
    <property type="entry name" value="CYSTATHIONINE GAMMA-SYNTHASE-RELATED"/>
    <property type="match status" value="1"/>
</dbReference>
<keyword evidence="2 3" id="KW-0663">Pyridoxal phosphate</keyword>
<comment type="caution">
    <text evidence="5">The sequence shown here is derived from an EMBL/GenBank/DDBJ whole genome shotgun (WGS) entry which is preliminary data.</text>
</comment>
<comment type="similarity">
    <text evidence="3">Belongs to the trans-sulfuration enzymes family.</text>
</comment>
<dbReference type="SUPFAM" id="SSF53383">
    <property type="entry name" value="PLP-dependent transferases"/>
    <property type="match status" value="1"/>
</dbReference>
<feature type="signal peptide" evidence="4">
    <location>
        <begin position="1"/>
        <end position="22"/>
    </location>
</feature>
<reference evidence="5 6" key="1">
    <citation type="submission" date="2023-08" db="EMBL/GenBank/DDBJ databases">
        <title>Black Yeasts Isolated from many extreme environments.</title>
        <authorList>
            <person name="Coleine C."/>
            <person name="Stajich J.E."/>
            <person name="Selbmann L."/>
        </authorList>
    </citation>
    <scope>NUCLEOTIDE SEQUENCE [LARGE SCALE GENOMIC DNA]</scope>
    <source>
        <strain evidence="5 6">CCFEE 5792</strain>
    </source>
</reference>
<dbReference type="Gene3D" id="3.40.640.10">
    <property type="entry name" value="Type I PLP-dependent aspartate aminotransferase-like (Major domain)"/>
    <property type="match status" value="1"/>
</dbReference>
<dbReference type="GeneID" id="89975222"/>
<organism evidence="5 6">
    <name type="scientific">Exophiala bonariae</name>
    <dbReference type="NCBI Taxonomy" id="1690606"/>
    <lineage>
        <taxon>Eukaryota</taxon>
        <taxon>Fungi</taxon>
        <taxon>Dikarya</taxon>
        <taxon>Ascomycota</taxon>
        <taxon>Pezizomycotina</taxon>
        <taxon>Eurotiomycetes</taxon>
        <taxon>Chaetothyriomycetidae</taxon>
        <taxon>Chaetothyriales</taxon>
        <taxon>Herpotrichiellaceae</taxon>
        <taxon>Exophiala</taxon>
    </lineage>
</organism>
<dbReference type="RefSeq" id="XP_064702678.1">
    <property type="nucleotide sequence ID" value="XM_064850609.1"/>
</dbReference>
<dbReference type="EMBL" id="JAVRRD010000027">
    <property type="protein sequence ID" value="KAK5047111.1"/>
    <property type="molecule type" value="Genomic_DNA"/>
</dbReference>
<accession>A0AAV9N0N3</accession>
<dbReference type="Proteomes" id="UP001358417">
    <property type="component" value="Unassembled WGS sequence"/>
</dbReference>
<dbReference type="GO" id="GO:0003962">
    <property type="term" value="F:cystathionine gamma-synthase activity"/>
    <property type="evidence" value="ECO:0007669"/>
    <property type="project" value="TreeGrafter"/>
</dbReference>
<evidence type="ECO:0000256" key="4">
    <source>
        <dbReference type="SAM" id="SignalP"/>
    </source>
</evidence>
<evidence type="ECO:0008006" key="7">
    <source>
        <dbReference type="Google" id="ProtNLM"/>
    </source>
</evidence>
<dbReference type="Pfam" id="PF01053">
    <property type="entry name" value="Cys_Met_Meta_PP"/>
    <property type="match status" value="1"/>
</dbReference>
<gene>
    <name evidence="5" type="ORF">LTR84_007054</name>
</gene>
<dbReference type="InterPro" id="IPR015424">
    <property type="entry name" value="PyrdxlP-dep_Trfase"/>
</dbReference>
<dbReference type="InterPro" id="IPR000277">
    <property type="entry name" value="Cys/Met-Metab_PyrdxlP-dep_enz"/>
</dbReference>
<dbReference type="AlphaFoldDB" id="A0AAV9N0N3"/>
<keyword evidence="6" id="KW-1185">Reference proteome</keyword>
<evidence type="ECO:0000256" key="3">
    <source>
        <dbReference type="RuleBase" id="RU362118"/>
    </source>
</evidence>
<sequence length="469" mass="51815">MLGMPQSIAILVLVGPDAVIFASEYGTSKDRKEHRLSTTEISYNTVVINNTLLYVVSYPVSKAPAMVGAWQDPGLIVSTRLAESLFPYIKNTTEMLWTGGLSDLPSPTWLAETSAHQALKERICLLMDHSIIRQDFSTTKTEDVFLYQTGMAAIYWTYQAAITRRPGTILVLGAVNHNTFHLLRCSKSKFKHFGQVDGDNDQLNRVEAWLDEEAAAGRAANKHNFVLVVDETIGSFYNVDVAPAADAIVTSLTKTFSGYADVMAGSVILSSSSPRYGALAKIFKLRFRNELFSLDATHLLKNNNDYLTRSAALNRNAASLAAYLHSQAVNSKSPVTDVLYPPYSSTFANYAKFQRPSTPDYSSGYGCLLSVNFKTQKSAEAFFDNLHFHGGPHLGAHRTLAIPFNATVWGSDVDEYPYHVGYGLREAQIRISVGLEETDELLQTVREACWHAERPKNHVLTHGFGGTSH</sequence>
<keyword evidence="4" id="KW-0732">Signal</keyword>
<name>A0AAV9N0N3_9EURO</name>
<dbReference type="Gene3D" id="3.90.1150.10">
    <property type="entry name" value="Aspartate Aminotransferase, domain 1"/>
    <property type="match status" value="1"/>
</dbReference>
<evidence type="ECO:0000313" key="6">
    <source>
        <dbReference type="Proteomes" id="UP001358417"/>
    </source>
</evidence>
<evidence type="ECO:0000256" key="2">
    <source>
        <dbReference type="ARBA" id="ARBA00022898"/>
    </source>
</evidence>
<evidence type="ECO:0000313" key="5">
    <source>
        <dbReference type="EMBL" id="KAK5047111.1"/>
    </source>
</evidence>
<dbReference type="GO" id="GO:0019346">
    <property type="term" value="P:transsulfuration"/>
    <property type="evidence" value="ECO:0007669"/>
    <property type="project" value="InterPro"/>
</dbReference>